<reference evidence="3 4" key="1">
    <citation type="journal article" date="2019" name="Int. J. Syst. Evol. Microbiol.">
        <title>The Global Catalogue of Microorganisms (GCM) 10K type strain sequencing project: providing services to taxonomists for standard genome sequencing and annotation.</title>
        <authorList>
            <consortium name="The Broad Institute Genomics Platform"/>
            <consortium name="The Broad Institute Genome Sequencing Center for Infectious Disease"/>
            <person name="Wu L."/>
            <person name="Ma J."/>
        </authorList>
    </citation>
    <scope>NUCLEOTIDE SEQUENCE [LARGE SCALE GENOMIC DNA]</scope>
    <source>
        <strain evidence="3 4">JCM 15309</strain>
    </source>
</reference>
<dbReference type="InterPro" id="IPR025751">
    <property type="entry name" value="RsbRD_N_dom"/>
</dbReference>
<dbReference type="RefSeq" id="WP_344041692.1">
    <property type="nucleotide sequence ID" value="NZ_BAAAPB010000001.1"/>
</dbReference>
<name>A0ABN2Q938_9ACTN</name>
<accession>A0ABN2Q938</accession>
<dbReference type="PANTHER" id="PTHR33744">
    <property type="entry name" value="CARBOHYDRATE DIACID REGULATOR"/>
    <property type="match status" value="1"/>
</dbReference>
<feature type="domain" description="RsbT co-antagonist protein RsbRD N-terminal" evidence="2">
    <location>
        <begin position="29"/>
        <end position="173"/>
    </location>
</feature>
<dbReference type="Pfam" id="PF13556">
    <property type="entry name" value="HTH_30"/>
    <property type="match status" value="1"/>
</dbReference>
<protein>
    <submittedName>
        <fullName evidence="3">PucR family transcriptional regulator</fullName>
    </submittedName>
</protein>
<dbReference type="Pfam" id="PF14361">
    <property type="entry name" value="RsbRD_N"/>
    <property type="match status" value="1"/>
</dbReference>
<keyword evidence="4" id="KW-1185">Reference proteome</keyword>
<sequence>MTRRFPRRSTSPAITLSADIVDRLHGLLPRVGEDVVAAIIAEVPSYQDALAGPMGGTIRTAVGVALGGFLSIASGQGAESVPATPEALEGAYELGRGEARSGRTTEALLAAYRIGARVAWRELSSEAVAAGLPPEALVEFAALVFAWIDEVSDASVAGHGDELATTGRVRQRLLERLVRQLLNGATTEVLDDAVERAGWPPPTTLTAALVPPSQVSSVLALVSQDTLVLEDQSAADDATLLFVPDAHGHSRAVLLRTVEGRGAVVGPAKPWREARTSYDRAVRVREAGWGEDTEAHLVPLVLGADPEARADLRASVLAPLSELRPATAEKLTETLRCWLLHHGRRDDVAAALFVHPQTVRYRMGQLRELYGDLLDDPETVLALTVALG</sequence>
<evidence type="ECO:0000313" key="4">
    <source>
        <dbReference type="Proteomes" id="UP001500571"/>
    </source>
</evidence>
<dbReference type="Gene3D" id="1.10.10.2840">
    <property type="entry name" value="PucR C-terminal helix-turn-helix domain"/>
    <property type="match status" value="1"/>
</dbReference>
<dbReference type="InterPro" id="IPR051448">
    <property type="entry name" value="CdaR-like_regulators"/>
</dbReference>
<proteinExistence type="predicted"/>
<evidence type="ECO:0000259" key="1">
    <source>
        <dbReference type="Pfam" id="PF13556"/>
    </source>
</evidence>
<dbReference type="InterPro" id="IPR025736">
    <property type="entry name" value="PucR_C-HTH_dom"/>
</dbReference>
<feature type="domain" description="PucR C-terminal helix-turn-helix" evidence="1">
    <location>
        <begin position="331"/>
        <end position="387"/>
    </location>
</feature>
<evidence type="ECO:0000259" key="2">
    <source>
        <dbReference type="Pfam" id="PF14361"/>
    </source>
</evidence>
<evidence type="ECO:0000313" key="3">
    <source>
        <dbReference type="EMBL" id="GAA1947369.1"/>
    </source>
</evidence>
<dbReference type="Proteomes" id="UP001500571">
    <property type="component" value="Unassembled WGS sequence"/>
</dbReference>
<dbReference type="PANTHER" id="PTHR33744:SF1">
    <property type="entry name" value="DNA-BINDING TRANSCRIPTIONAL ACTIVATOR ADER"/>
    <property type="match status" value="1"/>
</dbReference>
<dbReference type="InterPro" id="IPR042070">
    <property type="entry name" value="PucR_C-HTH_sf"/>
</dbReference>
<dbReference type="EMBL" id="BAAAPB010000001">
    <property type="protein sequence ID" value="GAA1947369.1"/>
    <property type="molecule type" value="Genomic_DNA"/>
</dbReference>
<organism evidence="3 4">
    <name type="scientific">Nocardioides panacihumi</name>
    <dbReference type="NCBI Taxonomy" id="400774"/>
    <lineage>
        <taxon>Bacteria</taxon>
        <taxon>Bacillati</taxon>
        <taxon>Actinomycetota</taxon>
        <taxon>Actinomycetes</taxon>
        <taxon>Propionibacteriales</taxon>
        <taxon>Nocardioidaceae</taxon>
        <taxon>Nocardioides</taxon>
    </lineage>
</organism>
<gene>
    <name evidence="3" type="ORF">GCM10009798_03040</name>
</gene>
<comment type="caution">
    <text evidence="3">The sequence shown here is derived from an EMBL/GenBank/DDBJ whole genome shotgun (WGS) entry which is preliminary data.</text>
</comment>